<dbReference type="Gene3D" id="3.40.50.2000">
    <property type="entry name" value="Glycogen Phosphorylase B"/>
    <property type="match status" value="2"/>
</dbReference>
<reference evidence="3 4" key="1">
    <citation type="journal article" date="2017" name="Int. J. Syst. Evol. Microbiol.">
        <title>Kushneria konosiri sp. nov., isolated from the Korean salt-fermented seafood Daemi-jeot.</title>
        <authorList>
            <person name="Yun J.H."/>
            <person name="Park S.K."/>
            <person name="Lee J.Y."/>
            <person name="Jung M.J."/>
            <person name="Bae J.W."/>
        </authorList>
    </citation>
    <scope>NUCLEOTIDE SEQUENCE [LARGE SCALE GENOMIC DNA]</scope>
    <source>
        <strain evidence="3 4">X49</strain>
    </source>
</reference>
<sequence length="371" mass="42079">MRICFLLRNISLPSGIERVTSVVANRLAEKGVDVSIVSLWGGLEPFYDKHEAVKLYQLFPEQVTEKNRVVALGKRLGRFPAASHKLRKLLKKYPQDILIDTDYLLGQVALPALVGLGVKHIHWEHFHFNLDLDKPHKLLGRRLLARRTSAIVTLTERDVGYWQEGARPGGPVMAIHNPVPFERPDVQYDPDTRVVLAVGRLNRQKGFDHLLEAWAKVRIDSEDNASPWQLVVLGSGEEEAALKKQCQELEIAHSVTFVPATRDVESYYRKASMLAMSSRYEGFGMVLLEAQTYRLPIVAFDCDVGPAEVITHEKNGLLVSPGDIKDFSAQLQKLMDDRDMRCHFSSKTDESVDRFMPDPIADRWIDLFRSL</sequence>
<feature type="domain" description="Glycosyltransferase subfamily 4-like N-terminal" evidence="2">
    <location>
        <begin position="14"/>
        <end position="177"/>
    </location>
</feature>
<dbReference type="SUPFAM" id="SSF53756">
    <property type="entry name" value="UDP-Glycosyltransferase/glycogen phosphorylase"/>
    <property type="match status" value="1"/>
</dbReference>
<dbReference type="PANTHER" id="PTHR12526:SF630">
    <property type="entry name" value="GLYCOSYLTRANSFERASE"/>
    <property type="match status" value="1"/>
</dbReference>
<proteinExistence type="predicted"/>
<dbReference type="KEGG" id="kus:B9G99_02415"/>
<keyword evidence="4" id="KW-1185">Reference proteome</keyword>
<dbReference type="AlphaFoldDB" id="A0A2Z2H404"/>
<evidence type="ECO:0000313" key="3">
    <source>
        <dbReference type="EMBL" id="ARS51888.1"/>
    </source>
</evidence>
<name>A0A2Z2H404_9GAMM</name>
<dbReference type="PANTHER" id="PTHR12526">
    <property type="entry name" value="GLYCOSYLTRANSFERASE"/>
    <property type="match status" value="1"/>
</dbReference>
<evidence type="ECO:0000313" key="4">
    <source>
        <dbReference type="Proteomes" id="UP000250025"/>
    </source>
</evidence>
<evidence type="ECO:0008006" key="5">
    <source>
        <dbReference type="Google" id="ProtNLM"/>
    </source>
</evidence>
<dbReference type="Proteomes" id="UP000250025">
    <property type="component" value="Chromosome"/>
</dbReference>
<dbReference type="GO" id="GO:1901135">
    <property type="term" value="P:carbohydrate derivative metabolic process"/>
    <property type="evidence" value="ECO:0007669"/>
    <property type="project" value="UniProtKB-ARBA"/>
</dbReference>
<organism evidence="3 4">
    <name type="scientific">Kushneria konosiri</name>
    <dbReference type="NCBI Taxonomy" id="698828"/>
    <lineage>
        <taxon>Bacteria</taxon>
        <taxon>Pseudomonadati</taxon>
        <taxon>Pseudomonadota</taxon>
        <taxon>Gammaproteobacteria</taxon>
        <taxon>Oceanospirillales</taxon>
        <taxon>Halomonadaceae</taxon>
        <taxon>Kushneria</taxon>
    </lineage>
</organism>
<dbReference type="GO" id="GO:0016757">
    <property type="term" value="F:glycosyltransferase activity"/>
    <property type="evidence" value="ECO:0007669"/>
    <property type="project" value="InterPro"/>
</dbReference>
<dbReference type="Pfam" id="PF00534">
    <property type="entry name" value="Glycos_transf_1"/>
    <property type="match status" value="1"/>
</dbReference>
<accession>A0A2Z2H404</accession>
<dbReference type="InterPro" id="IPR028098">
    <property type="entry name" value="Glyco_trans_4-like_N"/>
</dbReference>
<protein>
    <recommendedName>
        <fullName evidence="5">Glycosyl transferase</fullName>
    </recommendedName>
</protein>
<dbReference type="CDD" id="cd03820">
    <property type="entry name" value="GT4_AmsD-like"/>
    <property type="match status" value="1"/>
</dbReference>
<dbReference type="InterPro" id="IPR001296">
    <property type="entry name" value="Glyco_trans_1"/>
</dbReference>
<gene>
    <name evidence="3" type="ORF">B9G99_02415</name>
</gene>
<feature type="domain" description="Glycosyl transferase family 1" evidence="1">
    <location>
        <begin position="182"/>
        <end position="347"/>
    </location>
</feature>
<dbReference type="EMBL" id="CP021323">
    <property type="protein sequence ID" value="ARS51888.1"/>
    <property type="molecule type" value="Genomic_DNA"/>
</dbReference>
<dbReference type="Pfam" id="PF13579">
    <property type="entry name" value="Glyco_trans_4_4"/>
    <property type="match status" value="1"/>
</dbReference>
<evidence type="ECO:0000259" key="1">
    <source>
        <dbReference type="Pfam" id="PF00534"/>
    </source>
</evidence>
<evidence type="ECO:0000259" key="2">
    <source>
        <dbReference type="Pfam" id="PF13579"/>
    </source>
</evidence>